<organism evidence="1 2">
    <name type="scientific">Agaricicola taiwanensis</name>
    <dbReference type="NCBI Taxonomy" id="591372"/>
    <lineage>
        <taxon>Bacteria</taxon>
        <taxon>Pseudomonadati</taxon>
        <taxon>Pseudomonadota</taxon>
        <taxon>Alphaproteobacteria</taxon>
        <taxon>Rhodobacterales</taxon>
        <taxon>Paracoccaceae</taxon>
        <taxon>Agaricicola</taxon>
    </lineage>
</organism>
<dbReference type="EMBL" id="BMCP01000006">
    <property type="protein sequence ID" value="GGE53563.1"/>
    <property type="molecule type" value="Genomic_DNA"/>
</dbReference>
<evidence type="ECO:0000313" key="1">
    <source>
        <dbReference type="EMBL" id="GGE53563.1"/>
    </source>
</evidence>
<dbReference type="Proteomes" id="UP000602745">
    <property type="component" value="Unassembled WGS sequence"/>
</dbReference>
<keyword evidence="2" id="KW-1185">Reference proteome</keyword>
<dbReference type="AlphaFoldDB" id="A0A8J2YN00"/>
<name>A0A8J2YN00_9RHOB</name>
<gene>
    <name evidence="1" type="ORF">GCM10007276_33230</name>
</gene>
<comment type="caution">
    <text evidence="1">The sequence shown here is derived from an EMBL/GenBank/DDBJ whole genome shotgun (WGS) entry which is preliminary data.</text>
</comment>
<accession>A0A8J2YN00</accession>
<protein>
    <submittedName>
        <fullName evidence="1">Uncharacterized protein</fullName>
    </submittedName>
</protein>
<dbReference type="RefSeq" id="WP_188410949.1">
    <property type="nucleotide sequence ID" value="NZ_BMCP01000006.1"/>
</dbReference>
<sequence length="67" mass="7435">MTDARIIEISGTAVGLVTREKSHYLFHAADPRVLPLEGRVFSSPQDATRSARQLVDMLKRDGARRVA</sequence>
<evidence type="ECO:0000313" key="2">
    <source>
        <dbReference type="Proteomes" id="UP000602745"/>
    </source>
</evidence>
<reference evidence="1" key="2">
    <citation type="submission" date="2020-09" db="EMBL/GenBank/DDBJ databases">
        <authorList>
            <person name="Sun Q."/>
            <person name="Sedlacek I."/>
        </authorList>
    </citation>
    <scope>NUCLEOTIDE SEQUENCE</scope>
    <source>
        <strain evidence="1">CCM 7684</strain>
    </source>
</reference>
<reference evidence="1" key="1">
    <citation type="journal article" date="2014" name="Int. J. Syst. Evol. Microbiol.">
        <title>Complete genome sequence of Corynebacterium casei LMG S-19264T (=DSM 44701T), isolated from a smear-ripened cheese.</title>
        <authorList>
            <consortium name="US DOE Joint Genome Institute (JGI-PGF)"/>
            <person name="Walter F."/>
            <person name="Albersmeier A."/>
            <person name="Kalinowski J."/>
            <person name="Ruckert C."/>
        </authorList>
    </citation>
    <scope>NUCLEOTIDE SEQUENCE</scope>
    <source>
        <strain evidence="1">CCM 7684</strain>
    </source>
</reference>
<proteinExistence type="predicted"/>